<dbReference type="Proteomes" id="UP000626244">
    <property type="component" value="Unassembled WGS sequence"/>
</dbReference>
<dbReference type="EMBL" id="BMHB01000001">
    <property type="protein sequence ID" value="GGI10856.1"/>
    <property type="molecule type" value="Genomic_DNA"/>
</dbReference>
<reference evidence="3" key="1">
    <citation type="journal article" date="2019" name="Int. J. Syst. Evol. Microbiol.">
        <title>The Global Catalogue of Microorganisms (GCM) 10K type strain sequencing project: providing services to taxonomists for standard genome sequencing and annotation.</title>
        <authorList>
            <consortium name="The Broad Institute Genomics Platform"/>
            <consortium name="The Broad Institute Genome Sequencing Center for Infectious Disease"/>
            <person name="Wu L."/>
            <person name="Ma J."/>
        </authorList>
    </citation>
    <scope>NUCLEOTIDE SEQUENCE [LARGE SCALE GENOMIC DNA]</scope>
    <source>
        <strain evidence="3">CGMCC 1.14993</strain>
    </source>
</reference>
<keyword evidence="1" id="KW-0472">Membrane</keyword>
<evidence type="ECO:0000313" key="2">
    <source>
        <dbReference type="EMBL" id="GGI10856.1"/>
    </source>
</evidence>
<protein>
    <submittedName>
        <fullName evidence="2">Uncharacterized protein</fullName>
    </submittedName>
</protein>
<evidence type="ECO:0000256" key="1">
    <source>
        <dbReference type="SAM" id="Phobius"/>
    </source>
</evidence>
<feature type="transmembrane region" description="Helical" evidence="1">
    <location>
        <begin position="44"/>
        <end position="61"/>
    </location>
</feature>
<comment type="caution">
    <text evidence="2">The sequence shown here is derived from an EMBL/GenBank/DDBJ whole genome shotgun (WGS) entry which is preliminary data.</text>
</comment>
<feature type="transmembrane region" description="Helical" evidence="1">
    <location>
        <begin position="73"/>
        <end position="93"/>
    </location>
</feature>
<keyword evidence="1" id="KW-1133">Transmembrane helix</keyword>
<proteinExistence type="predicted"/>
<gene>
    <name evidence="2" type="ORF">GCM10007380_04900</name>
</gene>
<feature type="transmembrane region" description="Helical" evidence="1">
    <location>
        <begin position="20"/>
        <end position="38"/>
    </location>
</feature>
<sequence>MSFLKKICKQFLKGRLKGFVIMQAFLVIPIIAYFIFTYTNDEVNYFYCGLAFINIAIIILLRSIEKFVLKQSGYIADFILFLIPLYMGIDYIINY</sequence>
<keyword evidence="3" id="KW-1185">Reference proteome</keyword>
<keyword evidence="1" id="KW-0812">Transmembrane</keyword>
<organism evidence="2 3">
    <name type="scientific">Gottfriedia solisilvae</name>
    <dbReference type="NCBI Taxonomy" id="1516104"/>
    <lineage>
        <taxon>Bacteria</taxon>
        <taxon>Bacillati</taxon>
        <taxon>Bacillota</taxon>
        <taxon>Bacilli</taxon>
        <taxon>Bacillales</taxon>
        <taxon>Bacillaceae</taxon>
        <taxon>Gottfriedia</taxon>
    </lineage>
</organism>
<accession>A0A8J3EZV3</accession>
<dbReference type="RefSeq" id="WP_087998778.1">
    <property type="nucleotide sequence ID" value="NZ_BMHB01000001.1"/>
</dbReference>
<evidence type="ECO:0000313" key="3">
    <source>
        <dbReference type="Proteomes" id="UP000626244"/>
    </source>
</evidence>
<dbReference type="AlphaFoldDB" id="A0A8J3EZV3"/>
<name>A0A8J3EZV3_9BACI</name>